<keyword evidence="2" id="KW-1185">Reference proteome</keyword>
<accession>A0A6J5FFN7</accession>
<dbReference type="AlphaFoldDB" id="A0A6J5FFN7"/>
<sequence>MPKLIQRVFAPRQSGKTTAAAALVIGYREIGIQAAYIAEKEVCAIGAAMRHGMPRASAFGWSLELLSSGVLDKYQAIVLDNAERLRSIEGDALDLLAQRYRSREAPSPTIIGFYCGEPPDEGGRGNATN</sequence>
<organism evidence="1 2">
    <name type="scientific">Paraburkholderia caffeinitolerans</name>
    <dbReference type="NCBI Taxonomy" id="1723730"/>
    <lineage>
        <taxon>Bacteria</taxon>
        <taxon>Pseudomonadati</taxon>
        <taxon>Pseudomonadota</taxon>
        <taxon>Betaproteobacteria</taxon>
        <taxon>Burkholderiales</taxon>
        <taxon>Burkholderiaceae</taxon>
        <taxon>Paraburkholderia</taxon>
    </lineage>
</organism>
<dbReference type="EMBL" id="CADIKL010000003">
    <property type="protein sequence ID" value="CAB3779317.1"/>
    <property type="molecule type" value="Genomic_DNA"/>
</dbReference>
<name>A0A6J5FFN7_9BURK</name>
<protein>
    <submittedName>
        <fullName evidence="1">Uncharacterized protein</fullName>
    </submittedName>
</protein>
<gene>
    <name evidence="1" type="ORF">LMG28688_00802</name>
</gene>
<evidence type="ECO:0000313" key="2">
    <source>
        <dbReference type="Proteomes" id="UP000494119"/>
    </source>
</evidence>
<reference evidence="1 2" key="1">
    <citation type="submission" date="2020-04" db="EMBL/GenBank/DDBJ databases">
        <authorList>
            <person name="De Canck E."/>
        </authorList>
    </citation>
    <scope>NUCLEOTIDE SEQUENCE [LARGE SCALE GENOMIC DNA]</scope>
    <source>
        <strain evidence="1 2">LMG 28688</strain>
    </source>
</reference>
<evidence type="ECO:0000313" key="1">
    <source>
        <dbReference type="EMBL" id="CAB3779317.1"/>
    </source>
</evidence>
<proteinExistence type="predicted"/>
<dbReference type="Proteomes" id="UP000494119">
    <property type="component" value="Unassembled WGS sequence"/>
</dbReference>